<accession>A0A078RVE8</accession>
<protein>
    <recommendedName>
        <fullName evidence="4">DUF4988 domain-containing protein</fullName>
    </recommendedName>
</protein>
<evidence type="ECO:0000313" key="2">
    <source>
        <dbReference type="EMBL" id="KDS48222.1"/>
    </source>
</evidence>
<sequence length="1032" mass="113929">MNKKFLSVILFSALMVGTAGTFTSCKDYDDDIKDLQGQVDGLAGDVKKLQGDLTTLGTTVDNLTYVKDAKIENGKLVVVDKNGNPHSYDIPAGVTYTLSVSKDGDEVTISLKGSDGSTSDVKIDMPKGFDATLLSIDKDGNILYDDEKTGGKIDLPTVPTLTMEILDEDGVKLGYIIKYGSATPINLRISDVLPITSFEYIPESILQGWGERVIVFHKDSYKPVEIKNDAIVALAKTNYLPNQAAPQFHVNPSSATQEQITKTDVLDKTVTMTKGVNAGLVTWKNTVIEGGLATVTLEANPNLFANSSLTEDNEKPELNEIALQFTTKAGNKVTTEYVGVVNRTEELELVLADKEVTSENAKDDKCHFAMNLAAAEEQKAKIGVDNKPAADNNHLVQNVVYDDAVSEQGIDLKTLVTTCNIAGSQHKFFNYANYADTYELTFEAVEYKVNNTPQENYMTLEDGIFHAKNYGGVDKSAIGKSPIVLAKLTDKTNNNELVAAAWIKLLIVAGEVSTDIEDDYVAEKKVETNLGCNSGAGWTYETEDEFMSAQVYNFKNNADLEALSKQQWHHIYAFDEDATTEYAENQVGDWTITATEYDENNEANQVVKFVLKTTPFEVKSYVGYAVFTKTTEDTKLDAVANSRTYPENVVIKYVVEVKNIDFTANTPQGSTAGAKIAEYWSTFKGKSAIDIYCATPDDAGTTTKAVIEQDLLSNFYGRTVALKYNKEDAEEKYPSFAHENMTVKFVFSAENNKRIVKGNDGKNYELFVNADGTQIHALEVLEGDFTAIASDENVIATLSENETDDNGTATETSDDVTIAENIKISYQSNDVAKAVLNWAARDTDEMLYATIDMKYYNGCDQYVPVTDGTFNAKFIRPVNISGNEGKYFEDGNNEGKSVLNLGDLVVLKDWRLDASSGLNEFSKHLNYYKYYNVTAIKLAEDKDILTNLNNSETFVPIEEVFGKTGAETLLTFDSKPQTYENVPTEVPNFGTVTYNNKDVKVHSSFYLRIPIEVVYVWGSVIEEIDVEVKPTL</sequence>
<feature type="chain" id="PRO_5001744498" description="DUF4988 domain-containing protein" evidence="1">
    <location>
        <begin position="22"/>
        <end position="1032"/>
    </location>
</feature>
<reference evidence="2 3" key="1">
    <citation type="submission" date="2014-04" db="EMBL/GenBank/DDBJ databases">
        <authorList>
            <person name="Sears C."/>
            <person name="Carroll K."/>
            <person name="Sack B.R."/>
            <person name="Qadri F."/>
            <person name="Myers L.L."/>
            <person name="Chung G.-T."/>
            <person name="Escheverria P."/>
            <person name="Fraser C.M."/>
            <person name="Sadzewicz L."/>
            <person name="Shefchek K.A."/>
            <person name="Tallon L."/>
            <person name="Das S.P."/>
            <person name="Daugherty S."/>
            <person name="Mongodin E.F."/>
        </authorList>
    </citation>
    <scope>NUCLEOTIDE SEQUENCE [LARGE SCALE GENOMIC DNA]</scope>
    <source>
        <strain evidence="2 3">3978 T3 ii</strain>
    </source>
</reference>
<feature type="signal peptide" evidence="1">
    <location>
        <begin position="1"/>
        <end position="21"/>
    </location>
</feature>
<dbReference type="EMBL" id="JNHN01000182">
    <property type="protein sequence ID" value="KDS48222.1"/>
    <property type="molecule type" value="Genomic_DNA"/>
</dbReference>
<dbReference type="PATRIC" id="fig|1339349.3.peg.3851"/>
<comment type="caution">
    <text evidence="2">The sequence shown here is derived from an EMBL/GenBank/DDBJ whole genome shotgun (WGS) entry which is preliminary data.</text>
</comment>
<dbReference type="RefSeq" id="WP_035450390.1">
    <property type="nucleotide sequence ID" value="NZ_JNHN01000182.1"/>
</dbReference>
<organism evidence="2 3">
    <name type="scientific">Bacteroides uniformis str. 3978 T3 ii</name>
    <dbReference type="NCBI Taxonomy" id="1339349"/>
    <lineage>
        <taxon>Bacteria</taxon>
        <taxon>Pseudomonadati</taxon>
        <taxon>Bacteroidota</taxon>
        <taxon>Bacteroidia</taxon>
        <taxon>Bacteroidales</taxon>
        <taxon>Bacteroidaceae</taxon>
        <taxon>Bacteroides</taxon>
    </lineage>
</organism>
<dbReference type="Proteomes" id="UP000028013">
    <property type="component" value="Unassembled WGS sequence"/>
</dbReference>
<evidence type="ECO:0008006" key="4">
    <source>
        <dbReference type="Google" id="ProtNLM"/>
    </source>
</evidence>
<dbReference type="AlphaFoldDB" id="A0A078RVE8"/>
<name>A0A078RVE8_BACUN</name>
<dbReference type="PROSITE" id="PS51257">
    <property type="entry name" value="PROKAR_LIPOPROTEIN"/>
    <property type="match status" value="1"/>
</dbReference>
<keyword evidence="1" id="KW-0732">Signal</keyword>
<evidence type="ECO:0000313" key="3">
    <source>
        <dbReference type="Proteomes" id="UP000028013"/>
    </source>
</evidence>
<proteinExistence type="predicted"/>
<evidence type="ECO:0000256" key="1">
    <source>
        <dbReference type="SAM" id="SignalP"/>
    </source>
</evidence>
<gene>
    <name evidence="2" type="ORF">M094_2771</name>
</gene>